<protein>
    <recommendedName>
        <fullName evidence="3">Argininosuccinate lyase</fullName>
    </recommendedName>
</protein>
<sequence>MVRRLAFALAVVLSGCGVDGPPEVPRAADQPGVTVTGDARMGVVFTP</sequence>
<organism evidence="1 2">
    <name type="scientific">Paracoccus chinensis</name>
    <dbReference type="NCBI Taxonomy" id="525640"/>
    <lineage>
        <taxon>Bacteria</taxon>
        <taxon>Pseudomonadati</taxon>
        <taxon>Pseudomonadota</taxon>
        <taxon>Alphaproteobacteria</taxon>
        <taxon>Rhodobacterales</taxon>
        <taxon>Paracoccaceae</taxon>
        <taxon>Paracoccus</taxon>
    </lineage>
</organism>
<gene>
    <name evidence="1" type="ORF">SAMN04487971_107144</name>
</gene>
<evidence type="ECO:0000313" key="2">
    <source>
        <dbReference type="Proteomes" id="UP000199555"/>
    </source>
</evidence>
<name>A0A1G9I5P7_9RHOB</name>
<keyword evidence="2" id="KW-1185">Reference proteome</keyword>
<accession>A0A1G9I5P7</accession>
<dbReference type="RefSeq" id="WP_217629690.1">
    <property type="nucleotide sequence ID" value="NZ_FNGE01000007.1"/>
</dbReference>
<proteinExistence type="predicted"/>
<dbReference type="STRING" id="525640.SAMN04487971_107144"/>
<evidence type="ECO:0008006" key="3">
    <source>
        <dbReference type="Google" id="ProtNLM"/>
    </source>
</evidence>
<reference evidence="2" key="1">
    <citation type="submission" date="2016-10" db="EMBL/GenBank/DDBJ databases">
        <authorList>
            <person name="Varghese N."/>
            <person name="Submissions S."/>
        </authorList>
    </citation>
    <scope>NUCLEOTIDE SEQUENCE [LARGE SCALE GENOMIC DNA]</scope>
    <source>
        <strain evidence="2">CGMCC 1.7655</strain>
    </source>
</reference>
<evidence type="ECO:0000313" key="1">
    <source>
        <dbReference type="EMBL" id="SDL20194.1"/>
    </source>
</evidence>
<dbReference type="EMBL" id="FNGE01000007">
    <property type="protein sequence ID" value="SDL20194.1"/>
    <property type="molecule type" value="Genomic_DNA"/>
</dbReference>
<dbReference type="Proteomes" id="UP000199555">
    <property type="component" value="Unassembled WGS sequence"/>
</dbReference>
<dbReference type="AlphaFoldDB" id="A0A1G9I5P7"/>
<dbReference type="PROSITE" id="PS51257">
    <property type="entry name" value="PROKAR_LIPOPROTEIN"/>
    <property type="match status" value="1"/>
</dbReference>